<dbReference type="PRINTS" id="PR00081">
    <property type="entry name" value="GDHRDH"/>
</dbReference>
<name>A0A2R6AAB7_9ARCH</name>
<evidence type="ECO:0000256" key="3">
    <source>
        <dbReference type="ARBA" id="ARBA00023002"/>
    </source>
</evidence>
<proteinExistence type="inferred from homology"/>
<evidence type="ECO:0000313" key="8">
    <source>
        <dbReference type="Proteomes" id="UP000240880"/>
    </source>
</evidence>
<evidence type="ECO:0000256" key="5">
    <source>
        <dbReference type="PIRSR" id="PIRSR611284-2"/>
    </source>
</evidence>
<dbReference type="Proteomes" id="UP000240880">
    <property type="component" value="Unassembled WGS sequence"/>
</dbReference>
<comment type="caution">
    <text evidence="7">The sequence shown here is derived from an EMBL/GenBank/DDBJ whole genome shotgun (WGS) entry which is preliminary data.</text>
</comment>
<dbReference type="NCBIfam" id="NF009464">
    <property type="entry name" value="PRK12824.1"/>
    <property type="match status" value="1"/>
</dbReference>
<dbReference type="SMART" id="SM00822">
    <property type="entry name" value="PKS_KR"/>
    <property type="match status" value="1"/>
</dbReference>
<evidence type="ECO:0000259" key="6">
    <source>
        <dbReference type="SMART" id="SM00822"/>
    </source>
</evidence>
<dbReference type="NCBIfam" id="NF004198">
    <property type="entry name" value="PRK05653.1-3"/>
    <property type="match status" value="1"/>
</dbReference>
<dbReference type="NCBIfam" id="NF009466">
    <property type="entry name" value="PRK12826.1-2"/>
    <property type="match status" value="1"/>
</dbReference>
<dbReference type="GO" id="GO:0004316">
    <property type="term" value="F:3-oxoacyl-[acyl-carrier-protein] reductase (NADPH) activity"/>
    <property type="evidence" value="ECO:0007669"/>
    <property type="project" value="InterPro"/>
</dbReference>
<evidence type="ECO:0000256" key="1">
    <source>
        <dbReference type="ARBA" id="ARBA00006484"/>
    </source>
</evidence>
<feature type="binding site" evidence="5">
    <location>
        <position position="189"/>
    </location>
    <ligand>
        <name>NADP(+)</name>
        <dbReference type="ChEBI" id="CHEBI:58349"/>
    </ligand>
</feature>
<evidence type="ECO:0000256" key="2">
    <source>
        <dbReference type="ARBA" id="ARBA00022857"/>
    </source>
</evidence>
<sequence length="248" mass="26792">MPRYDLTGKVALVTGAASGIGKATAIRLAKEGANLALGDLKDLSELCDSLKNYGVKVVALKLDVSDYSSCESFYKSALSELCVERVDILVNNAGINRDSLFVKMSFEQWDDVIKVDLYSMFNMTKQVVPKMLENSWGRIVNVSSISWLGNIGQANYSAAKAGVIGFTKTLARELAKHGITVNAVCPGFIDTPMTRAVPEKIREMILSRIPMKRIGNPEEVASVIAFLCSDDASYITGEVIGVTGGLVL</sequence>
<dbReference type="PANTHER" id="PTHR42879:SF2">
    <property type="entry name" value="3-OXOACYL-[ACYL-CARRIER-PROTEIN] REDUCTASE FABG"/>
    <property type="match status" value="1"/>
</dbReference>
<dbReference type="CDD" id="cd05333">
    <property type="entry name" value="BKR_SDR_c"/>
    <property type="match status" value="1"/>
</dbReference>
<dbReference type="GO" id="GO:0006633">
    <property type="term" value="P:fatty acid biosynthetic process"/>
    <property type="evidence" value="ECO:0007669"/>
    <property type="project" value="InterPro"/>
</dbReference>
<dbReference type="EMBL" id="NEXC01000026">
    <property type="protein sequence ID" value="PSN83371.1"/>
    <property type="molecule type" value="Genomic_DNA"/>
</dbReference>
<dbReference type="PANTHER" id="PTHR42879">
    <property type="entry name" value="3-OXOACYL-(ACYL-CARRIER-PROTEIN) REDUCTASE"/>
    <property type="match status" value="1"/>
</dbReference>
<dbReference type="NCBIfam" id="TIGR01830">
    <property type="entry name" value="3oxo_ACP_reduc"/>
    <property type="match status" value="1"/>
</dbReference>
<dbReference type="SUPFAM" id="SSF51735">
    <property type="entry name" value="NAD(P)-binding Rossmann-fold domains"/>
    <property type="match status" value="1"/>
</dbReference>
<feature type="binding site" evidence="5">
    <location>
        <position position="92"/>
    </location>
    <ligand>
        <name>NADP(+)</name>
        <dbReference type="ChEBI" id="CHEBI:58349"/>
    </ligand>
</feature>
<dbReference type="InterPro" id="IPR002347">
    <property type="entry name" value="SDR_fam"/>
</dbReference>
<reference evidence="7 8" key="1">
    <citation type="submission" date="2017-04" db="EMBL/GenBank/DDBJ databases">
        <title>Novel microbial lineages endemic to geothermal iron-oxide mats fill important gaps in the evolutionary history of Archaea.</title>
        <authorList>
            <person name="Jay Z.J."/>
            <person name="Beam J.P."/>
            <person name="Dlakic M."/>
            <person name="Rusch D.B."/>
            <person name="Kozubal M.A."/>
            <person name="Inskeep W.P."/>
        </authorList>
    </citation>
    <scope>NUCLEOTIDE SEQUENCE [LARGE SCALE GENOMIC DNA]</scope>
    <source>
        <strain evidence="7">OSP_D</strain>
    </source>
</reference>
<gene>
    <name evidence="7" type="ORF">B9Q01_04990</name>
</gene>
<dbReference type="AlphaFoldDB" id="A0A2R6AAB7"/>
<evidence type="ECO:0000313" key="7">
    <source>
        <dbReference type="EMBL" id="PSN83371.1"/>
    </source>
</evidence>
<accession>A0A2R6AAB7</accession>
<dbReference type="Gene3D" id="3.40.50.720">
    <property type="entry name" value="NAD(P)-binding Rossmann-like Domain"/>
    <property type="match status" value="1"/>
</dbReference>
<dbReference type="PROSITE" id="PS00061">
    <property type="entry name" value="ADH_SHORT"/>
    <property type="match status" value="1"/>
</dbReference>
<organism evidence="7 8">
    <name type="scientific">Candidatus Marsarchaeota G1 archaeon OSP_D</name>
    <dbReference type="NCBI Taxonomy" id="1978155"/>
    <lineage>
        <taxon>Archaea</taxon>
        <taxon>Candidatus Marsarchaeota</taxon>
        <taxon>Candidatus Marsarchaeota group 1</taxon>
    </lineage>
</organism>
<dbReference type="InterPro" id="IPR050259">
    <property type="entry name" value="SDR"/>
</dbReference>
<feature type="active site" description="Proton acceptor" evidence="4">
    <location>
        <position position="156"/>
    </location>
</feature>
<dbReference type="FunFam" id="3.40.50.720:FF:000115">
    <property type="entry name" value="3-oxoacyl-[acyl-carrier-protein] reductase FabG"/>
    <property type="match status" value="1"/>
</dbReference>
<protein>
    <submittedName>
        <fullName evidence="7">3-oxoacyl-ACP reductase</fullName>
    </submittedName>
</protein>
<keyword evidence="2 5" id="KW-0521">NADP</keyword>
<keyword evidence="3" id="KW-0560">Oxidoreductase</keyword>
<dbReference type="PRINTS" id="PR00080">
    <property type="entry name" value="SDRFAMILY"/>
</dbReference>
<dbReference type="Pfam" id="PF13561">
    <property type="entry name" value="adh_short_C2"/>
    <property type="match status" value="1"/>
</dbReference>
<feature type="domain" description="Ketoreductase" evidence="6">
    <location>
        <begin position="9"/>
        <end position="187"/>
    </location>
</feature>
<feature type="binding site" evidence="5">
    <location>
        <begin position="156"/>
        <end position="160"/>
    </location>
    <ligand>
        <name>NADP(+)</name>
        <dbReference type="ChEBI" id="CHEBI:58349"/>
    </ligand>
</feature>
<dbReference type="InterPro" id="IPR011284">
    <property type="entry name" value="3oxo_ACP_reduc"/>
</dbReference>
<dbReference type="InterPro" id="IPR057326">
    <property type="entry name" value="KR_dom"/>
</dbReference>
<dbReference type="InterPro" id="IPR036291">
    <property type="entry name" value="NAD(P)-bd_dom_sf"/>
</dbReference>
<dbReference type="InterPro" id="IPR020904">
    <property type="entry name" value="Sc_DH/Rdtase_CS"/>
</dbReference>
<comment type="similarity">
    <text evidence="1">Belongs to the short-chain dehydrogenases/reductases (SDR) family.</text>
</comment>
<evidence type="ECO:0000256" key="4">
    <source>
        <dbReference type="PIRSR" id="PIRSR611284-1"/>
    </source>
</evidence>
<dbReference type="GO" id="GO:0051287">
    <property type="term" value="F:NAD binding"/>
    <property type="evidence" value="ECO:0007669"/>
    <property type="project" value="InterPro"/>
</dbReference>